<feature type="region of interest" description="Disordered" evidence="1">
    <location>
        <begin position="1"/>
        <end position="40"/>
    </location>
</feature>
<evidence type="ECO:0000313" key="3">
    <source>
        <dbReference type="Proteomes" id="UP000639772"/>
    </source>
</evidence>
<name>A0A835VDJ9_VANPL</name>
<sequence>MLNFSYPFDPLYCHEENSEEEADETEQQLDLGQKDEEEEEEDEVWVEAFSVLLASEGETHQAVTAGDSATAAVNDAYLSQQRSLAVDWVVKASVRLGFSPDGDTCRELPRPMLSCGRHRWWFEIAGGQAMDGAARGGGVSFFGS</sequence>
<gene>
    <name evidence="2" type="ORF">HPP92_004367</name>
</gene>
<organism evidence="2 3">
    <name type="scientific">Vanilla planifolia</name>
    <name type="common">Vanilla</name>
    <dbReference type="NCBI Taxonomy" id="51239"/>
    <lineage>
        <taxon>Eukaryota</taxon>
        <taxon>Viridiplantae</taxon>
        <taxon>Streptophyta</taxon>
        <taxon>Embryophyta</taxon>
        <taxon>Tracheophyta</taxon>
        <taxon>Spermatophyta</taxon>
        <taxon>Magnoliopsida</taxon>
        <taxon>Liliopsida</taxon>
        <taxon>Asparagales</taxon>
        <taxon>Orchidaceae</taxon>
        <taxon>Vanilloideae</taxon>
        <taxon>Vanilleae</taxon>
        <taxon>Vanilla</taxon>
    </lineage>
</organism>
<feature type="compositionally biased region" description="Acidic residues" evidence="1">
    <location>
        <begin position="17"/>
        <end position="27"/>
    </location>
</feature>
<dbReference type="Proteomes" id="UP000639772">
    <property type="component" value="Unassembled WGS sequence"/>
</dbReference>
<reference evidence="2 3" key="1">
    <citation type="journal article" date="2020" name="Nat. Food">
        <title>A phased Vanilla planifolia genome enables genetic improvement of flavour and production.</title>
        <authorList>
            <person name="Hasing T."/>
            <person name="Tang H."/>
            <person name="Brym M."/>
            <person name="Khazi F."/>
            <person name="Huang T."/>
            <person name="Chambers A.H."/>
        </authorList>
    </citation>
    <scope>NUCLEOTIDE SEQUENCE [LARGE SCALE GENOMIC DNA]</scope>
    <source>
        <tissue evidence="2">Leaf</tissue>
    </source>
</reference>
<evidence type="ECO:0000313" key="2">
    <source>
        <dbReference type="EMBL" id="KAG0493373.1"/>
    </source>
</evidence>
<protein>
    <submittedName>
        <fullName evidence="2">Uncharacterized protein</fullName>
    </submittedName>
</protein>
<dbReference type="EMBL" id="JADCNM010000002">
    <property type="protein sequence ID" value="KAG0493373.1"/>
    <property type="molecule type" value="Genomic_DNA"/>
</dbReference>
<evidence type="ECO:0000256" key="1">
    <source>
        <dbReference type="SAM" id="MobiDB-lite"/>
    </source>
</evidence>
<accession>A0A835VDJ9</accession>
<dbReference type="AlphaFoldDB" id="A0A835VDJ9"/>
<comment type="caution">
    <text evidence="2">The sequence shown here is derived from an EMBL/GenBank/DDBJ whole genome shotgun (WGS) entry which is preliminary data.</text>
</comment>
<proteinExistence type="predicted"/>